<accession>A0A2Z6NE17</accession>
<gene>
    <name evidence="9" type="ORF">TSUD_283510</name>
</gene>
<protein>
    <recommendedName>
        <fullName evidence="11">Fungal lipase-like domain-containing protein</fullName>
    </recommendedName>
</protein>
<dbReference type="Pfam" id="PF18117">
    <property type="entry name" value="EDS1_EP"/>
    <property type="match status" value="1"/>
</dbReference>
<dbReference type="InterPro" id="IPR029058">
    <property type="entry name" value="AB_hydrolase_fold"/>
</dbReference>
<dbReference type="GO" id="GO:0005634">
    <property type="term" value="C:nucleus"/>
    <property type="evidence" value="ECO:0007669"/>
    <property type="project" value="UniProtKB-SubCell"/>
</dbReference>
<evidence type="ECO:0000256" key="6">
    <source>
        <dbReference type="ARBA" id="ARBA00023242"/>
    </source>
</evidence>
<keyword evidence="4" id="KW-0378">Hydrolase</keyword>
<keyword evidence="5" id="KW-0611">Plant defense</keyword>
<keyword evidence="10" id="KW-1185">Reference proteome</keyword>
<proteinExistence type="predicted"/>
<dbReference type="EMBL" id="DF973947">
    <property type="protein sequence ID" value="GAU42928.1"/>
    <property type="molecule type" value="Genomic_DNA"/>
</dbReference>
<evidence type="ECO:0000313" key="10">
    <source>
        <dbReference type="Proteomes" id="UP000242715"/>
    </source>
</evidence>
<dbReference type="SUPFAM" id="SSF53474">
    <property type="entry name" value="alpha/beta-Hydrolases"/>
    <property type="match status" value="1"/>
</dbReference>
<feature type="domain" description="EDS1 EP" evidence="8">
    <location>
        <begin position="351"/>
        <end position="563"/>
    </location>
</feature>
<dbReference type="InterPro" id="IPR044603">
    <property type="entry name" value="SAG101-like"/>
</dbReference>
<evidence type="ECO:0000256" key="4">
    <source>
        <dbReference type="ARBA" id="ARBA00022801"/>
    </source>
</evidence>
<dbReference type="Pfam" id="PF01764">
    <property type="entry name" value="Lipase_3"/>
    <property type="match status" value="1"/>
</dbReference>
<dbReference type="GO" id="GO:0006629">
    <property type="term" value="P:lipid metabolic process"/>
    <property type="evidence" value="ECO:0007669"/>
    <property type="project" value="InterPro"/>
</dbReference>
<name>A0A2Z6NE17_TRISU</name>
<organism evidence="9 10">
    <name type="scientific">Trifolium subterraneum</name>
    <name type="common">Subterranean clover</name>
    <dbReference type="NCBI Taxonomy" id="3900"/>
    <lineage>
        <taxon>Eukaryota</taxon>
        <taxon>Viridiplantae</taxon>
        <taxon>Streptophyta</taxon>
        <taxon>Embryophyta</taxon>
        <taxon>Tracheophyta</taxon>
        <taxon>Spermatophyta</taxon>
        <taxon>Magnoliopsida</taxon>
        <taxon>eudicotyledons</taxon>
        <taxon>Gunneridae</taxon>
        <taxon>Pentapetalae</taxon>
        <taxon>rosids</taxon>
        <taxon>fabids</taxon>
        <taxon>Fabales</taxon>
        <taxon>Fabaceae</taxon>
        <taxon>Papilionoideae</taxon>
        <taxon>50 kb inversion clade</taxon>
        <taxon>NPAAA clade</taxon>
        <taxon>Hologalegina</taxon>
        <taxon>IRL clade</taxon>
        <taxon>Trifolieae</taxon>
        <taxon>Trifolium</taxon>
    </lineage>
</organism>
<dbReference type="Proteomes" id="UP000242715">
    <property type="component" value="Unassembled WGS sequence"/>
</dbReference>
<evidence type="ECO:0000256" key="1">
    <source>
        <dbReference type="ARBA" id="ARBA00004123"/>
    </source>
</evidence>
<dbReference type="GO" id="GO:0052689">
    <property type="term" value="F:carboxylic ester hydrolase activity"/>
    <property type="evidence" value="ECO:0007669"/>
    <property type="project" value="InterPro"/>
</dbReference>
<evidence type="ECO:0000259" key="7">
    <source>
        <dbReference type="Pfam" id="PF01764"/>
    </source>
</evidence>
<dbReference type="OrthoDB" id="438440at2759"/>
<dbReference type="AlphaFoldDB" id="A0A2Z6NE17"/>
<dbReference type="GO" id="GO:0005737">
    <property type="term" value="C:cytoplasm"/>
    <property type="evidence" value="ECO:0007669"/>
    <property type="project" value="UniProtKB-SubCell"/>
</dbReference>
<evidence type="ECO:0000256" key="5">
    <source>
        <dbReference type="ARBA" id="ARBA00022821"/>
    </source>
</evidence>
<keyword evidence="3" id="KW-0963">Cytoplasm</keyword>
<evidence type="ECO:0000259" key="8">
    <source>
        <dbReference type="Pfam" id="PF18117"/>
    </source>
</evidence>
<dbReference type="InterPro" id="IPR041266">
    <property type="entry name" value="EDS1_EP"/>
</dbReference>
<dbReference type="GO" id="GO:0006952">
    <property type="term" value="P:defense response"/>
    <property type="evidence" value="ECO:0007669"/>
    <property type="project" value="UniProtKB-KW"/>
</dbReference>
<dbReference type="InterPro" id="IPR002921">
    <property type="entry name" value="Fungal_lipase-type"/>
</dbReference>
<dbReference type="PANTHER" id="PTHR46898">
    <property type="entry name" value="SENESCENCE-ASSOCIATED CARBOXYLESTERASE 101"/>
    <property type="match status" value="1"/>
</dbReference>
<dbReference type="PANTHER" id="PTHR46898:SF3">
    <property type="entry name" value="FUNGAL LIPASE-LIKE DOMAIN-CONTAINING PROTEIN"/>
    <property type="match status" value="1"/>
</dbReference>
<keyword evidence="6" id="KW-0539">Nucleus</keyword>
<evidence type="ECO:0000313" key="9">
    <source>
        <dbReference type="EMBL" id="GAU42928.1"/>
    </source>
</evidence>
<comment type="subcellular location">
    <subcellularLocation>
        <location evidence="2">Cytoplasm</location>
    </subcellularLocation>
    <subcellularLocation>
        <location evidence="1">Nucleus</location>
    </subcellularLocation>
</comment>
<feature type="domain" description="Fungal lipase-type" evidence="7">
    <location>
        <begin position="113"/>
        <end position="206"/>
    </location>
</feature>
<reference evidence="10" key="1">
    <citation type="journal article" date="2017" name="Front. Plant Sci.">
        <title>Climate Clever Clovers: New Paradigm to Reduce the Environmental Footprint of Ruminants by Breeding Low Methanogenic Forages Utilizing Haplotype Variation.</title>
        <authorList>
            <person name="Kaur P."/>
            <person name="Appels R."/>
            <person name="Bayer P.E."/>
            <person name="Keeble-Gagnere G."/>
            <person name="Wang J."/>
            <person name="Hirakawa H."/>
            <person name="Shirasawa K."/>
            <person name="Vercoe P."/>
            <person name="Stefanova K."/>
            <person name="Durmic Z."/>
            <person name="Nichols P."/>
            <person name="Revell C."/>
            <person name="Isobe S.N."/>
            <person name="Edwards D."/>
            <person name="Erskine W."/>
        </authorList>
    </citation>
    <scope>NUCLEOTIDE SEQUENCE [LARGE SCALE GENOMIC DNA]</scope>
    <source>
        <strain evidence="10">cv. Daliak</strain>
    </source>
</reference>
<evidence type="ECO:0000256" key="3">
    <source>
        <dbReference type="ARBA" id="ARBA00022490"/>
    </source>
</evidence>
<dbReference type="Gene3D" id="3.40.50.1820">
    <property type="entry name" value="alpha/beta hydrolase"/>
    <property type="match status" value="1"/>
</dbReference>
<evidence type="ECO:0008006" key="11">
    <source>
        <dbReference type="Google" id="ProtNLM"/>
    </source>
</evidence>
<evidence type="ECO:0000256" key="2">
    <source>
        <dbReference type="ARBA" id="ARBA00004496"/>
    </source>
</evidence>
<sequence length="585" mass="66761">MVQPDCRTIGTKTTEKLADSWLNSVRFSSGIELAPFVTSSGLLRKSWNVITSRHVDIVSNVGVGLSWKVYKEPNTDVIIVAFEAIPSDSFNLQSELVSSTQLKEKNFLQFEFLSTKANPRLNLLKSEISSSSKLIITGLALGGSIASLFTLLLLDGFDSRKKKPICITFGSPLIGDKSLQRSISQSSSWNSCFIHVVSCNDPLPRKFITDQTSSYVPFGTCLMCYDAYSTCFENPDSVLAILESSIHDQNQVFHSLEYGNIVERLYHKAICKDNTNQAQGMNYSNSLHACTSLQMLALGLAPHMQQQQQEIDFNALVKKMEILEKKVISQQWQKFDPSRKLNSMKIDMAMFEWYKKDSKSRNIGYYDSYKNMSLTSDHNAVLYQKNLTNYWKNMVGESLMKPQKESASLRTRWLYGGTTYRRMVEPLDIAQYYLSGGKDYVTKSRSSHYKQLEDWLVEEATTKTTVGSKNVTRENVESILTLDSCFWAHVEDALISCKQLKDIKSNIIEKEEATRKLVEFENYVYGLLMEYAVSPEIFLSESSYMAWWNQYKEIKGSLYSSKFTYFMSNAHNYNVQYVGGTYKFD</sequence>